<evidence type="ECO:0000256" key="1">
    <source>
        <dbReference type="SAM" id="MobiDB-lite"/>
    </source>
</evidence>
<feature type="compositionally biased region" description="Basic and acidic residues" evidence="1">
    <location>
        <begin position="67"/>
        <end position="81"/>
    </location>
</feature>
<keyword evidence="2" id="KW-0812">Transmembrane</keyword>
<feature type="transmembrane region" description="Helical" evidence="2">
    <location>
        <begin position="674"/>
        <end position="696"/>
    </location>
</feature>
<sequence>MPSSQPLRKINIDLQLVEEDIAIFGEHHQLPPPPPHSHPEIELESGLKPVESKSNLSVKLESTEQPLKMDEYDDLHLRGGDNTDASDPDPDPETVIAQTGPKRLYTVPDSLRFRATAENDINLKYPDAVPLRPTNYNKDPIYSQSLEMLGITEPLVRPAYDHELEALYRWRVTNKLIELKNRYWLTKKIFGSEPKPGEPIPVKGRGMGELKRFGWRPARVQVEITWPDTEFDSVWFETVYGHLYRKTKSFADRYFGRVEIPETNNADVWLAGFSRAFLRYTTLVARQDNFVGGWNKLLSDPRRRQYLVTGILAKVFETQIWDDLFFGANDITKAMLKTQDEALLGLEGYLRTELRSQSIRAALGKEEVPPFFWHRVDTISLQITELLLPLVKLLDKHSALVRACTLRSIHQDVHNLVAEAGLVALGMSMSRDIFRTAPSFLGSAWRIDMTQVDETIWDESGHATDAADKARGVEWDAVKKRTFGRRLSNDPNKTWKDALYSLIGIGPLDINPWHIDLTPDQYYAPNRTSKVQLILWPKLERYSTVGDVNPETQLAYEEAITEVMKNQVVFYRGRTDPRGEYADTHPTLTEHISRQRRHRIVRWLLFPRFLWYLLFLYLVLHLLGALFPFAIGLRLANAEQLLVWAAKFLVRNCLVVLAEMSCTFFSFFYEFMKISVFLVYAFVNTFIRKPLGLSLLSPNFRSSLWRYHVRLPGWGGYTYRWGGIGPIEATIPGWEERSIDMQPCGTWWRRGSDGGVECAPPGSNIEEDTVLDYIRDVIQPLRAPPPSDPRYGPNHPEYIPGPLHPTLWGRRVREAAEHAQAALADAPEKAKKTARKARDAWFPTSWRFLRGAESEAAIRKREEELAARRRGATDQEPTPSEPRKKITMTITRPVGGTGWVPKHPPTSPAKAKEGDVTIPAHLSVEPGVPPTSPAHLGKDTKTGPGEEGEDAAVTTTTTRRRARDRDWFHIPGFGGWRRRTPTDTITTADGKEITVEEIEEGEPVELKEIVVEVDDKGRPILPEDIITDLEEVVPAEEGEEDTGATGTAWADKMITYPQFNLPSLRGLFRAVIGDWGWRPFEIAFTIHYPVRGV</sequence>
<feature type="region of interest" description="Disordered" evidence="1">
    <location>
        <begin position="865"/>
        <end position="960"/>
    </location>
</feature>
<feature type="region of interest" description="Disordered" evidence="1">
    <location>
        <begin position="26"/>
        <end position="101"/>
    </location>
</feature>
<dbReference type="AlphaFoldDB" id="A0AAN6X5K8"/>
<reference evidence="3" key="2">
    <citation type="submission" date="2023-05" db="EMBL/GenBank/DDBJ databases">
        <authorList>
            <consortium name="Lawrence Berkeley National Laboratory"/>
            <person name="Steindorff A."/>
            <person name="Hensen N."/>
            <person name="Bonometti L."/>
            <person name="Westerberg I."/>
            <person name="Brannstrom I.O."/>
            <person name="Guillou S."/>
            <person name="Cros-Aarteil S."/>
            <person name="Calhoun S."/>
            <person name="Haridas S."/>
            <person name="Kuo A."/>
            <person name="Mondo S."/>
            <person name="Pangilinan J."/>
            <person name="Riley R."/>
            <person name="Labutti K."/>
            <person name="Andreopoulos B."/>
            <person name="Lipzen A."/>
            <person name="Chen C."/>
            <person name="Yanf M."/>
            <person name="Daum C."/>
            <person name="Ng V."/>
            <person name="Clum A."/>
            <person name="Ohm R."/>
            <person name="Martin F."/>
            <person name="Silar P."/>
            <person name="Natvig D."/>
            <person name="Lalanne C."/>
            <person name="Gautier V."/>
            <person name="Ament-Velasquez S.L."/>
            <person name="Kruys A."/>
            <person name="Hutchinson M.I."/>
            <person name="Powell A.J."/>
            <person name="Barry K."/>
            <person name="Miller A.N."/>
            <person name="Grigoriev I.V."/>
            <person name="Debuchy R."/>
            <person name="Gladieux P."/>
            <person name="Thoren M.H."/>
            <person name="Johannesson H."/>
        </authorList>
    </citation>
    <scope>NUCLEOTIDE SEQUENCE</scope>
    <source>
        <strain evidence="3">PSN309</strain>
    </source>
</reference>
<gene>
    <name evidence="3" type="ORF">QBC35DRAFT_458520</name>
</gene>
<accession>A0AAN6X5K8</accession>
<dbReference type="Proteomes" id="UP001302126">
    <property type="component" value="Unassembled WGS sequence"/>
</dbReference>
<evidence type="ECO:0000313" key="4">
    <source>
        <dbReference type="Proteomes" id="UP001302126"/>
    </source>
</evidence>
<organism evidence="3 4">
    <name type="scientific">Podospora australis</name>
    <dbReference type="NCBI Taxonomy" id="1536484"/>
    <lineage>
        <taxon>Eukaryota</taxon>
        <taxon>Fungi</taxon>
        <taxon>Dikarya</taxon>
        <taxon>Ascomycota</taxon>
        <taxon>Pezizomycotina</taxon>
        <taxon>Sordariomycetes</taxon>
        <taxon>Sordariomycetidae</taxon>
        <taxon>Sordariales</taxon>
        <taxon>Podosporaceae</taxon>
        <taxon>Podospora</taxon>
    </lineage>
</organism>
<proteinExistence type="predicted"/>
<reference evidence="3" key="1">
    <citation type="journal article" date="2023" name="Mol. Phylogenet. Evol.">
        <title>Genome-scale phylogeny and comparative genomics of the fungal order Sordariales.</title>
        <authorList>
            <person name="Hensen N."/>
            <person name="Bonometti L."/>
            <person name="Westerberg I."/>
            <person name="Brannstrom I.O."/>
            <person name="Guillou S."/>
            <person name="Cros-Aarteil S."/>
            <person name="Calhoun S."/>
            <person name="Haridas S."/>
            <person name="Kuo A."/>
            <person name="Mondo S."/>
            <person name="Pangilinan J."/>
            <person name="Riley R."/>
            <person name="LaButti K."/>
            <person name="Andreopoulos B."/>
            <person name="Lipzen A."/>
            <person name="Chen C."/>
            <person name="Yan M."/>
            <person name="Daum C."/>
            <person name="Ng V."/>
            <person name="Clum A."/>
            <person name="Steindorff A."/>
            <person name="Ohm R.A."/>
            <person name="Martin F."/>
            <person name="Silar P."/>
            <person name="Natvig D.O."/>
            <person name="Lalanne C."/>
            <person name="Gautier V."/>
            <person name="Ament-Velasquez S.L."/>
            <person name="Kruys A."/>
            <person name="Hutchinson M.I."/>
            <person name="Powell A.J."/>
            <person name="Barry K."/>
            <person name="Miller A.N."/>
            <person name="Grigoriev I.V."/>
            <person name="Debuchy R."/>
            <person name="Gladieux P."/>
            <person name="Hiltunen Thoren M."/>
            <person name="Johannesson H."/>
        </authorList>
    </citation>
    <scope>NUCLEOTIDE SEQUENCE</scope>
    <source>
        <strain evidence="3">PSN309</strain>
    </source>
</reference>
<keyword evidence="2" id="KW-1133">Transmembrane helix</keyword>
<dbReference type="EMBL" id="MU864351">
    <property type="protein sequence ID" value="KAK4193471.1"/>
    <property type="molecule type" value="Genomic_DNA"/>
</dbReference>
<keyword evidence="2" id="KW-0472">Membrane</keyword>
<evidence type="ECO:0000256" key="2">
    <source>
        <dbReference type="SAM" id="Phobius"/>
    </source>
</evidence>
<feature type="transmembrane region" description="Helical" evidence="2">
    <location>
        <begin position="609"/>
        <end position="636"/>
    </location>
</feature>
<comment type="caution">
    <text evidence="3">The sequence shown here is derived from an EMBL/GenBank/DDBJ whole genome shotgun (WGS) entry which is preliminary data.</text>
</comment>
<protein>
    <submittedName>
        <fullName evidence="3">Uncharacterized protein</fullName>
    </submittedName>
</protein>
<name>A0AAN6X5K8_9PEZI</name>
<evidence type="ECO:0000313" key="3">
    <source>
        <dbReference type="EMBL" id="KAK4193471.1"/>
    </source>
</evidence>
<keyword evidence="4" id="KW-1185">Reference proteome</keyword>